<name>A0ABV2L5F3_9HYPH</name>
<accession>A0ABV2L5F3</accession>
<feature type="non-terminal residue" evidence="1">
    <location>
        <position position="1"/>
    </location>
</feature>
<organism evidence="1 2">
    <name type="scientific">Methylobacterium goesingense</name>
    <dbReference type="NCBI Taxonomy" id="243690"/>
    <lineage>
        <taxon>Bacteria</taxon>
        <taxon>Pseudomonadati</taxon>
        <taxon>Pseudomonadota</taxon>
        <taxon>Alphaproteobacteria</taxon>
        <taxon>Hyphomicrobiales</taxon>
        <taxon>Methylobacteriaceae</taxon>
        <taxon>Methylobacterium</taxon>
    </lineage>
</organism>
<proteinExistence type="predicted"/>
<evidence type="ECO:0000313" key="1">
    <source>
        <dbReference type="EMBL" id="MET3692602.1"/>
    </source>
</evidence>
<keyword evidence="1" id="KW-0808">Transferase</keyword>
<reference evidence="1 2" key="1">
    <citation type="submission" date="2024-06" db="EMBL/GenBank/DDBJ databases">
        <title>Genomic Encyclopedia of Type Strains, Phase IV (KMG-IV): sequencing the most valuable type-strain genomes for metagenomic binning, comparative biology and taxonomic classification.</title>
        <authorList>
            <person name="Goeker M."/>
        </authorList>
    </citation>
    <scope>NUCLEOTIDE SEQUENCE [LARGE SCALE GENOMIC DNA]</scope>
    <source>
        <strain evidence="1 2">DSM 21331</strain>
    </source>
</reference>
<gene>
    <name evidence="1" type="ORF">ABID43_002142</name>
</gene>
<sequence>DHNTPDAMYAEAGLDAAGILKTVKAALPERKARGAKLVSVAQK</sequence>
<protein>
    <submittedName>
        <fullName evidence="1">1-deoxy-D-xylulose-5-phosphate synthase</fullName>
        <ecNumber evidence="1">2.2.1.7</ecNumber>
    </submittedName>
</protein>
<evidence type="ECO:0000313" key="2">
    <source>
        <dbReference type="Proteomes" id="UP001549145"/>
    </source>
</evidence>
<keyword evidence="2" id="KW-1185">Reference proteome</keyword>
<dbReference type="Proteomes" id="UP001549145">
    <property type="component" value="Unassembled WGS sequence"/>
</dbReference>
<dbReference type="EMBL" id="JBEPMM010000005">
    <property type="protein sequence ID" value="MET3692602.1"/>
    <property type="molecule type" value="Genomic_DNA"/>
</dbReference>
<comment type="caution">
    <text evidence="1">The sequence shown here is derived from an EMBL/GenBank/DDBJ whole genome shotgun (WGS) entry which is preliminary data.</text>
</comment>
<dbReference type="GO" id="GO:0008661">
    <property type="term" value="F:1-deoxy-D-xylulose-5-phosphate synthase activity"/>
    <property type="evidence" value="ECO:0007669"/>
    <property type="project" value="UniProtKB-EC"/>
</dbReference>
<dbReference type="EC" id="2.2.1.7" evidence="1"/>